<keyword evidence="1" id="KW-0812">Transmembrane</keyword>
<keyword evidence="1" id="KW-0472">Membrane</keyword>
<organism evidence="2 3">
    <name type="scientific">Candidatus Odoribacter faecigallinarum</name>
    <dbReference type="NCBI Taxonomy" id="2838706"/>
    <lineage>
        <taxon>Bacteria</taxon>
        <taxon>Pseudomonadati</taxon>
        <taxon>Bacteroidota</taxon>
        <taxon>Bacteroidia</taxon>
        <taxon>Bacteroidales</taxon>
        <taxon>Odoribacteraceae</taxon>
        <taxon>Odoribacter</taxon>
    </lineage>
</organism>
<dbReference type="EMBL" id="DXFT01000142">
    <property type="protein sequence ID" value="HIX03916.1"/>
    <property type="molecule type" value="Genomic_DNA"/>
</dbReference>
<comment type="caution">
    <text evidence="2">The sequence shown here is derived from an EMBL/GenBank/DDBJ whole genome shotgun (WGS) entry which is preliminary data.</text>
</comment>
<proteinExistence type="predicted"/>
<dbReference type="AlphaFoldDB" id="A0A9D1V0N8"/>
<feature type="transmembrane region" description="Helical" evidence="1">
    <location>
        <begin position="87"/>
        <end position="120"/>
    </location>
</feature>
<reference evidence="2" key="2">
    <citation type="submission" date="2021-04" db="EMBL/GenBank/DDBJ databases">
        <authorList>
            <person name="Gilroy R."/>
        </authorList>
    </citation>
    <scope>NUCLEOTIDE SEQUENCE</scope>
    <source>
        <strain evidence="2">23274</strain>
    </source>
</reference>
<reference evidence="2" key="1">
    <citation type="journal article" date="2021" name="PeerJ">
        <title>Extensive microbial diversity within the chicken gut microbiome revealed by metagenomics and culture.</title>
        <authorList>
            <person name="Gilroy R."/>
            <person name="Ravi A."/>
            <person name="Getino M."/>
            <person name="Pursley I."/>
            <person name="Horton D.L."/>
            <person name="Alikhan N.F."/>
            <person name="Baker D."/>
            <person name="Gharbi K."/>
            <person name="Hall N."/>
            <person name="Watson M."/>
            <person name="Adriaenssens E.M."/>
            <person name="Foster-Nyarko E."/>
            <person name="Jarju S."/>
            <person name="Secka A."/>
            <person name="Antonio M."/>
            <person name="Oren A."/>
            <person name="Chaudhuri R.R."/>
            <person name="La Ragione R."/>
            <person name="Hildebrand F."/>
            <person name="Pallen M.J."/>
        </authorList>
    </citation>
    <scope>NUCLEOTIDE SEQUENCE</scope>
    <source>
        <strain evidence="2">23274</strain>
    </source>
</reference>
<protein>
    <submittedName>
        <fullName evidence="2">Uncharacterized protein</fullName>
    </submittedName>
</protein>
<gene>
    <name evidence="2" type="ORF">H9863_07370</name>
</gene>
<feature type="transmembrane region" description="Helical" evidence="1">
    <location>
        <begin position="141"/>
        <end position="161"/>
    </location>
</feature>
<dbReference type="Proteomes" id="UP000824202">
    <property type="component" value="Unassembled WGS sequence"/>
</dbReference>
<evidence type="ECO:0000256" key="1">
    <source>
        <dbReference type="SAM" id="Phobius"/>
    </source>
</evidence>
<feature type="transmembrane region" description="Helical" evidence="1">
    <location>
        <begin position="20"/>
        <end position="45"/>
    </location>
</feature>
<name>A0A9D1V0N8_9BACT</name>
<accession>A0A9D1V0N8</accession>
<sequence>MKCQREVAYQALPVSVQERFWCQVLYTVGIGFVYSFLMLLLLLAWRGLFTQLDSDYSVFLCDQLLFPLMDVFTNSSPLGMLPVSSLHFWMVSLFFITFMIFVASYFNRFLVVVWVIWFELWARFRRMVEGNEDMFSFFKEYVVGLYIVMGVLSLLFLWLSYRKLSRMTIK</sequence>
<evidence type="ECO:0000313" key="3">
    <source>
        <dbReference type="Proteomes" id="UP000824202"/>
    </source>
</evidence>
<keyword evidence="1" id="KW-1133">Transmembrane helix</keyword>
<evidence type="ECO:0000313" key="2">
    <source>
        <dbReference type="EMBL" id="HIX03916.1"/>
    </source>
</evidence>